<dbReference type="PANTHER" id="PTHR30136:SF8">
    <property type="entry name" value="TRANSCRIPTIONAL REGULATORY PROTEIN"/>
    <property type="match status" value="1"/>
</dbReference>
<dbReference type="PROSITE" id="PS51077">
    <property type="entry name" value="HTH_ICLR"/>
    <property type="match status" value="1"/>
</dbReference>
<evidence type="ECO:0000256" key="3">
    <source>
        <dbReference type="ARBA" id="ARBA00023163"/>
    </source>
</evidence>
<dbReference type="InterPro" id="IPR014757">
    <property type="entry name" value="Tscrpt_reg_IclR_C"/>
</dbReference>
<dbReference type="GO" id="GO:0003700">
    <property type="term" value="F:DNA-binding transcription factor activity"/>
    <property type="evidence" value="ECO:0007669"/>
    <property type="project" value="TreeGrafter"/>
</dbReference>
<comment type="caution">
    <text evidence="6">The sequence shown here is derived from an EMBL/GenBank/DDBJ whole genome shotgun (WGS) entry which is preliminary data.</text>
</comment>
<dbReference type="SUPFAM" id="SSF46785">
    <property type="entry name" value="Winged helix' DNA-binding domain"/>
    <property type="match status" value="1"/>
</dbReference>
<dbReference type="Gene3D" id="3.30.450.40">
    <property type="match status" value="1"/>
</dbReference>
<dbReference type="GO" id="GO:0045892">
    <property type="term" value="P:negative regulation of DNA-templated transcription"/>
    <property type="evidence" value="ECO:0007669"/>
    <property type="project" value="TreeGrafter"/>
</dbReference>
<evidence type="ECO:0000313" key="6">
    <source>
        <dbReference type="EMBL" id="NGN41864.1"/>
    </source>
</evidence>
<keyword evidence="2" id="KW-0238">DNA-binding</keyword>
<evidence type="ECO:0000259" key="4">
    <source>
        <dbReference type="PROSITE" id="PS51077"/>
    </source>
</evidence>
<dbReference type="EMBL" id="JAAKZG010000004">
    <property type="protein sequence ID" value="NGN41864.1"/>
    <property type="molecule type" value="Genomic_DNA"/>
</dbReference>
<dbReference type="InterPro" id="IPR036390">
    <property type="entry name" value="WH_DNA-bd_sf"/>
</dbReference>
<feature type="domain" description="IclR-ED" evidence="5">
    <location>
        <begin position="77"/>
        <end position="259"/>
    </location>
</feature>
<reference evidence="6 7" key="1">
    <citation type="submission" date="2020-02" db="EMBL/GenBank/DDBJ databases">
        <title>Genome sequence of the type strain CGMCC 1.15528 of Mesorhizobium zhangyense.</title>
        <authorList>
            <person name="Gao J."/>
            <person name="Sun J."/>
        </authorList>
    </citation>
    <scope>NUCLEOTIDE SEQUENCE [LARGE SCALE GENOMIC DNA]</scope>
    <source>
        <strain evidence="6 7">CGMCC 1.15528</strain>
    </source>
</reference>
<evidence type="ECO:0000313" key="7">
    <source>
        <dbReference type="Proteomes" id="UP000481252"/>
    </source>
</evidence>
<dbReference type="CDD" id="cd00090">
    <property type="entry name" value="HTH_ARSR"/>
    <property type="match status" value="1"/>
</dbReference>
<dbReference type="RefSeq" id="WP_165117684.1">
    <property type="nucleotide sequence ID" value="NZ_JAAKZG010000004.1"/>
</dbReference>
<name>A0A7C9V6X7_9HYPH</name>
<dbReference type="GO" id="GO:0003677">
    <property type="term" value="F:DNA binding"/>
    <property type="evidence" value="ECO:0007669"/>
    <property type="project" value="UniProtKB-KW"/>
</dbReference>
<protein>
    <submittedName>
        <fullName evidence="6">IclR family transcriptional regulator</fullName>
    </submittedName>
</protein>
<dbReference type="Pfam" id="PF01614">
    <property type="entry name" value="IclR_C"/>
    <property type="match status" value="1"/>
</dbReference>
<dbReference type="AlphaFoldDB" id="A0A7C9V6X7"/>
<accession>A0A7C9V6X7</accession>
<sequence>MEKNDKKLSVTEGVKAADTTLHILEKVAFAQEPLGVTQIASDIGIAKSAVFKHLHTLSERGYLTQDPISTRYKLGPKAWLISKLAPSTDDITALTEPLMREARTNTGLAVVLSTPTPKSAFVLATFPGNKSIEIGVRPGSELELHASAQGKIFLAYGPKSMTDSLAKRKLQALTSCTITSFEELLDQIGEVRKRGYASAPEESLLGVNAIAAPIYDYRDNLVASVGLVGSIQHLPKEDNPQTVKTILDLAASISKVLGNGMMS</sequence>
<evidence type="ECO:0000256" key="2">
    <source>
        <dbReference type="ARBA" id="ARBA00023125"/>
    </source>
</evidence>
<dbReference type="PROSITE" id="PS51078">
    <property type="entry name" value="ICLR_ED"/>
    <property type="match status" value="1"/>
</dbReference>
<keyword evidence="7" id="KW-1185">Reference proteome</keyword>
<dbReference type="SMART" id="SM00346">
    <property type="entry name" value="HTH_ICLR"/>
    <property type="match status" value="1"/>
</dbReference>
<dbReference type="Proteomes" id="UP000481252">
    <property type="component" value="Unassembled WGS sequence"/>
</dbReference>
<dbReference type="InterPro" id="IPR050707">
    <property type="entry name" value="HTH_MetabolicPath_Reg"/>
</dbReference>
<feature type="domain" description="HTH iclR-type" evidence="4">
    <location>
        <begin position="14"/>
        <end position="76"/>
    </location>
</feature>
<dbReference type="InterPro" id="IPR011991">
    <property type="entry name" value="ArsR-like_HTH"/>
</dbReference>
<organism evidence="6 7">
    <name type="scientific">Mesorhizobium zhangyense</name>
    <dbReference type="NCBI Taxonomy" id="1776730"/>
    <lineage>
        <taxon>Bacteria</taxon>
        <taxon>Pseudomonadati</taxon>
        <taxon>Pseudomonadota</taxon>
        <taxon>Alphaproteobacteria</taxon>
        <taxon>Hyphomicrobiales</taxon>
        <taxon>Phyllobacteriaceae</taxon>
        <taxon>Mesorhizobium</taxon>
    </lineage>
</organism>
<dbReference type="InterPro" id="IPR029016">
    <property type="entry name" value="GAF-like_dom_sf"/>
</dbReference>
<dbReference type="Pfam" id="PF09339">
    <property type="entry name" value="HTH_IclR"/>
    <property type="match status" value="1"/>
</dbReference>
<evidence type="ECO:0000259" key="5">
    <source>
        <dbReference type="PROSITE" id="PS51078"/>
    </source>
</evidence>
<keyword evidence="1" id="KW-0805">Transcription regulation</keyword>
<dbReference type="Gene3D" id="1.10.10.10">
    <property type="entry name" value="Winged helix-like DNA-binding domain superfamily/Winged helix DNA-binding domain"/>
    <property type="match status" value="1"/>
</dbReference>
<dbReference type="InterPro" id="IPR036388">
    <property type="entry name" value="WH-like_DNA-bd_sf"/>
</dbReference>
<dbReference type="InterPro" id="IPR005471">
    <property type="entry name" value="Tscrpt_reg_IclR_N"/>
</dbReference>
<gene>
    <name evidence="6" type="ORF">G6N74_12365</name>
</gene>
<dbReference type="FunFam" id="1.10.10.10:FF:000056">
    <property type="entry name" value="IclR family transcriptional regulator"/>
    <property type="match status" value="1"/>
</dbReference>
<dbReference type="SUPFAM" id="SSF55781">
    <property type="entry name" value="GAF domain-like"/>
    <property type="match status" value="1"/>
</dbReference>
<evidence type="ECO:0000256" key="1">
    <source>
        <dbReference type="ARBA" id="ARBA00023015"/>
    </source>
</evidence>
<proteinExistence type="predicted"/>
<keyword evidence="3" id="KW-0804">Transcription</keyword>
<dbReference type="PANTHER" id="PTHR30136">
    <property type="entry name" value="HELIX-TURN-HELIX TRANSCRIPTIONAL REGULATOR, ICLR FAMILY"/>
    <property type="match status" value="1"/>
</dbReference>